<sequence length="284" mass="30196">MTPTPTLYHALLRPCILQTLRATGYHSIRPSTLDAFTDLAARYLFAICRATALHAIDNHNEGRDPTNDEDEEDDDTPAPPPVSIVDVRMALDGVGAFGVVERFIEPDEPHGQPAAQQSQNGTTTAEDGARDAAHDTRGRYNPDDDTRGVDEFVAWFAGAKCRAIRDMVTAGFGDGVVPVGTAVSEGEVASGDYLHALMSKHSKTAEESKFHGTILGKGSDAVNEIAVEGGEVASVQEWSRALLAPPVLSRPQSAASDADSRPPSSGLSSVGDRLGDERDSMELS</sequence>
<feature type="region of interest" description="Disordered" evidence="1">
    <location>
        <begin position="249"/>
        <end position="284"/>
    </location>
</feature>
<dbReference type="EMBL" id="JAGSXJ010000015">
    <property type="protein sequence ID" value="KAH6685310.1"/>
    <property type="molecule type" value="Genomic_DNA"/>
</dbReference>
<dbReference type="CDD" id="cd00076">
    <property type="entry name" value="HFD_SF"/>
    <property type="match status" value="1"/>
</dbReference>
<evidence type="ECO:0000256" key="1">
    <source>
        <dbReference type="SAM" id="MobiDB-lite"/>
    </source>
</evidence>
<feature type="region of interest" description="Disordered" evidence="1">
    <location>
        <begin position="58"/>
        <end position="83"/>
    </location>
</feature>
<dbReference type="GO" id="GO:0046982">
    <property type="term" value="F:protein heterodimerization activity"/>
    <property type="evidence" value="ECO:0007669"/>
    <property type="project" value="InterPro"/>
</dbReference>
<protein>
    <submittedName>
        <fullName evidence="2">Bromodomain associated domain-containing protein</fullName>
    </submittedName>
</protein>
<gene>
    <name evidence="2" type="ORF">F5X68DRAFT_276755</name>
</gene>
<dbReference type="Proteomes" id="UP000770015">
    <property type="component" value="Unassembled WGS sequence"/>
</dbReference>
<organism evidence="2 3">
    <name type="scientific">Plectosphaerella plurivora</name>
    <dbReference type="NCBI Taxonomy" id="936078"/>
    <lineage>
        <taxon>Eukaryota</taxon>
        <taxon>Fungi</taxon>
        <taxon>Dikarya</taxon>
        <taxon>Ascomycota</taxon>
        <taxon>Pezizomycotina</taxon>
        <taxon>Sordariomycetes</taxon>
        <taxon>Hypocreomycetidae</taxon>
        <taxon>Glomerellales</taxon>
        <taxon>Plectosphaerellaceae</taxon>
        <taxon>Plectosphaerella</taxon>
    </lineage>
</organism>
<dbReference type="AlphaFoldDB" id="A0A9P9AB86"/>
<dbReference type="OrthoDB" id="5402929at2759"/>
<feature type="region of interest" description="Disordered" evidence="1">
    <location>
        <begin position="107"/>
        <end position="145"/>
    </location>
</feature>
<dbReference type="Gene3D" id="1.10.20.10">
    <property type="entry name" value="Histone, subunit A"/>
    <property type="match status" value="1"/>
</dbReference>
<feature type="compositionally biased region" description="Polar residues" evidence="1">
    <location>
        <begin position="114"/>
        <end position="125"/>
    </location>
</feature>
<accession>A0A9P9AB86</accession>
<name>A0A9P9AB86_9PEZI</name>
<keyword evidence="3" id="KW-1185">Reference proteome</keyword>
<feature type="compositionally biased region" description="Basic and acidic residues" evidence="1">
    <location>
        <begin position="127"/>
        <end position="145"/>
    </location>
</feature>
<comment type="caution">
    <text evidence="2">The sequence shown here is derived from an EMBL/GenBank/DDBJ whole genome shotgun (WGS) entry which is preliminary data.</text>
</comment>
<proteinExistence type="predicted"/>
<feature type="compositionally biased region" description="Low complexity" evidence="1">
    <location>
        <begin position="249"/>
        <end position="265"/>
    </location>
</feature>
<evidence type="ECO:0000313" key="2">
    <source>
        <dbReference type="EMBL" id="KAH6685310.1"/>
    </source>
</evidence>
<evidence type="ECO:0000313" key="3">
    <source>
        <dbReference type="Proteomes" id="UP000770015"/>
    </source>
</evidence>
<feature type="compositionally biased region" description="Basic and acidic residues" evidence="1">
    <location>
        <begin position="273"/>
        <end position="284"/>
    </location>
</feature>
<feature type="compositionally biased region" description="Acidic residues" evidence="1">
    <location>
        <begin position="67"/>
        <end position="76"/>
    </location>
</feature>
<reference evidence="2" key="1">
    <citation type="journal article" date="2021" name="Nat. Commun.">
        <title>Genetic determinants of endophytism in the Arabidopsis root mycobiome.</title>
        <authorList>
            <person name="Mesny F."/>
            <person name="Miyauchi S."/>
            <person name="Thiergart T."/>
            <person name="Pickel B."/>
            <person name="Atanasova L."/>
            <person name="Karlsson M."/>
            <person name="Huettel B."/>
            <person name="Barry K.W."/>
            <person name="Haridas S."/>
            <person name="Chen C."/>
            <person name="Bauer D."/>
            <person name="Andreopoulos W."/>
            <person name="Pangilinan J."/>
            <person name="LaButti K."/>
            <person name="Riley R."/>
            <person name="Lipzen A."/>
            <person name="Clum A."/>
            <person name="Drula E."/>
            <person name="Henrissat B."/>
            <person name="Kohler A."/>
            <person name="Grigoriev I.V."/>
            <person name="Martin F.M."/>
            <person name="Hacquard S."/>
        </authorList>
    </citation>
    <scope>NUCLEOTIDE SEQUENCE</scope>
    <source>
        <strain evidence="2">MPI-SDFR-AT-0117</strain>
    </source>
</reference>
<dbReference type="InterPro" id="IPR009072">
    <property type="entry name" value="Histone-fold"/>
</dbReference>